<dbReference type="Gene3D" id="3.10.590.10">
    <property type="entry name" value="ph1033 like domains"/>
    <property type="match status" value="1"/>
</dbReference>
<dbReference type="CDD" id="cd21132">
    <property type="entry name" value="EVE-like"/>
    <property type="match status" value="1"/>
</dbReference>
<dbReference type="InterPro" id="IPR022996">
    <property type="entry name" value="UPF0310"/>
</dbReference>
<dbReference type="NCBIfam" id="NF002616">
    <property type="entry name" value="PRK02268.1-2"/>
    <property type="match status" value="1"/>
</dbReference>
<evidence type="ECO:0000313" key="3">
    <source>
        <dbReference type="EMBL" id="MCW1932216.1"/>
    </source>
</evidence>
<dbReference type="RefSeq" id="WP_264505240.1">
    <property type="nucleotide sequence ID" value="NZ_JAPDFL010000001.1"/>
</dbReference>
<dbReference type="HAMAP" id="MF_00771">
    <property type="entry name" value="UPF0310"/>
    <property type="match status" value="1"/>
</dbReference>
<proteinExistence type="inferred from homology"/>
<dbReference type="Pfam" id="PF01878">
    <property type="entry name" value="EVE"/>
    <property type="match status" value="1"/>
</dbReference>
<comment type="similarity">
    <text evidence="1">Belongs to the UPF0310 family.</text>
</comment>
<sequence>MSARCWIAVASADHVRIGRAGGFMQVNHGKAAPLRRLTPGDRVVYYSPHEQIRAGAPVQAFTALGVVAEGAPYVGVMSGDFQPFRRDVHWHATRDAPIRPLLAHLSFGGPTWGARFRYGLFEIPASDMDLIEEAMCAVSS</sequence>
<feature type="domain" description="EVE" evidence="2">
    <location>
        <begin position="5"/>
        <end position="133"/>
    </location>
</feature>
<evidence type="ECO:0000313" key="4">
    <source>
        <dbReference type="Proteomes" id="UP001208938"/>
    </source>
</evidence>
<dbReference type="InterPro" id="IPR015947">
    <property type="entry name" value="PUA-like_sf"/>
</dbReference>
<protein>
    <recommendedName>
        <fullName evidence="1">UPF0310 protein OKW52_08055</fullName>
    </recommendedName>
</protein>
<comment type="caution">
    <text evidence="3">The sequence shown here is derived from an EMBL/GenBank/DDBJ whole genome shotgun (WGS) entry which is preliminary data.</text>
</comment>
<dbReference type="Proteomes" id="UP001208938">
    <property type="component" value="Unassembled WGS sequence"/>
</dbReference>
<accession>A0ABT3GXE3</accession>
<evidence type="ECO:0000259" key="2">
    <source>
        <dbReference type="Pfam" id="PF01878"/>
    </source>
</evidence>
<dbReference type="InterPro" id="IPR002740">
    <property type="entry name" value="EVE_domain"/>
</dbReference>
<reference evidence="3 4" key="1">
    <citation type="submission" date="2022-10" db="EMBL/GenBank/DDBJ databases">
        <title>Pararhodobacter sp. nov., isolated from marine algae.</title>
        <authorList>
            <person name="Choi B.J."/>
            <person name="Kim J.M."/>
            <person name="Lee J.K."/>
            <person name="Choi D.G."/>
            <person name="Jeon C.O."/>
        </authorList>
    </citation>
    <scope>NUCLEOTIDE SEQUENCE [LARGE SCALE GENOMIC DNA]</scope>
    <source>
        <strain evidence="3 4">ZQ420</strain>
    </source>
</reference>
<dbReference type="EMBL" id="JAPDFL010000001">
    <property type="protein sequence ID" value="MCW1932216.1"/>
    <property type="molecule type" value="Genomic_DNA"/>
</dbReference>
<gene>
    <name evidence="3" type="ORF">OKW52_08055</name>
</gene>
<organism evidence="3 4">
    <name type="scientific">Pararhodobacter zhoushanensis</name>
    <dbReference type="NCBI Taxonomy" id="2479545"/>
    <lineage>
        <taxon>Bacteria</taxon>
        <taxon>Pseudomonadati</taxon>
        <taxon>Pseudomonadota</taxon>
        <taxon>Alphaproteobacteria</taxon>
        <taxon>Rhodobacterales</taxon>
        <taxon>Paracoccaceae</taxon>
        <taxon>Pararhodobacter</taxon>
    </lineage>
</organism>
<keyword evidence="4" id="KW-1185">Reference proteome</keyword>
<evidence type="ECO:0000256" key="1">
    <source>
        <dbReference type="HAMAP-Rule" id="MF_00771"/>
    </source>
</evidence>
<dbReference type="SUPFAM" id="SSF88697">
    <property type="entry name" value="PUA domain-like"/>
    <property type="match status" value="1"/>
</dbReference>
<name>A0ABT3GXE3_9RHOB</name>